<keyword evidence="3" id="KW-1185">Reference proteome</keyword>
<protein>
    <submittedName>
        <fullName evidence="2">GT2 family glycosyltransferase</fullName>
    </submittedName>
</protein>
<evidence type="ECO:0000259" key="1">
    <source>
        <dbReference type="Pfam" id="PF00535"/>
    </source>
</evidence>
<sequence>MSASDLTTTGSASDLFTIVTPTLNSEEFLDETIASVVSQAGDFAIRYHVQDGGSTDGTLAILEAWQQRLASGALPILCRGITFSHTVSRDGGMYQGINRAFAAARTGAEATPSVMGWINSDDRIAPGAFATIRALIADLPDIAFITSRVSLINDRGVTLGIESPIAFERSKLIAGDYDGRGGPFVMQEGSYWLSTIWDAVGGLDERFRLAGDWDLWRRLARHAPLTTVDTLLGFHRRRPGQLSASLDRYYAEIDALPPDVAKGTGAGTGAAGRGKPSVAQWSPEQKAWRYVPDFGRPLLPPMVHQAGIAYPTIPIEVLAGASAPLGAHPQLHLPAGVIWMSQPLMLLSARVPAAGRYVLVVEGRNWQQNNRIAVKSGGEMVFDEVIEVSGHRRNIVLRIPVTLAKGQAFFEIESDRRPRDPREHFLLVAGMHLEVAEEPKAGALPTIVEGPTGAAAPDLDAAAVQGHLGRGDAPPRRADNTISAAMAALEAEITADRARSARLEADLRSARGDLNFLRLKDAAIHR</sequence>
<dbReference type="InterPro" id="IPR001173">
    <property type="entry name" value="Glyco_trans_2-like"/>
</dbReference>
<dbReference type="PANTHER" id="PTHR43685:SF11">
    <property type="entry name" value="GLYCOSYLTRANSFERASE TAGX-RELATED"/>
    <property type="match status" value="1"/>
</dbReference>
<gene>
    <name evidence="2" type="ORF">QO015_003999</name>
</gene>
<dbReference type="EMBL" id="JAUSWJ010000001">
    <property type="protein sequence ID" value="MDQ0518386.1"/>
    <property type="molecule type" value="Genomic_DNA"/>
</dbReference>
<organism evidence="2 3">
    <name type="scientific">Kaistia geumhonensis</name>
    <dbReference type="NCBI Taxonomy" id="410839"/>
    <lineage>
        <taxon>Bacteria</taxon>
        <taxon>Pseudomonadati</taxon>
        <taxon>Pseudomonadota</taxon>
        <taxon>Alphaproteobacteria</taxon>
        <taxon>Hyphomicrobiales</taxon>
        <taxon>Kaistiaceae</taxon>
        <taxon>Kaistia</taxon>
    </lineage>
</organism>
<dbReference type="Proteomes" id="UP001223743">
    <property type="component" value="Unassembled WGS sequence"/>
</dbReference>
<reference evidence="2 3" key="1">
    <citation type="submission" date="2023-07" db="EMBL/GenBank/DDBJ databases">
        <title>Genomic Encyclopedia of Type Strains, Phase IV (KMG-IV): sequencing the most valuable type-strain genomes for metagenomic binning, comparative biology and taxonomic classification.</title>
        <authorList>
            <person name="Goeker M."/>
        </authorList>
    </citation>
    <scope>NUCLEOTIDE SEQUENCE [LARGE SCALE GENOMIC DNA]</scope>
    <source>
        <strain evidence="2 3">B1-1</strain>
    </source>
</reference>
<evidence type="ECO:0000313" key="3">
    <source>
        <dbReference type="Proteomes" id="UP001223743"/>
    </source>
</evidence>
<name>A0ABU0MBQ3_9HYPH</name>
<dbReference type="SUPFAM" id="SSF53448">
    <property type="entry name" value="Nucleotide-diphospho-sugar transferases"/>
    <property type="match status" value="1"/>
</dbReference>
<dbReference type="RefSeq" id="WP_266283907.1">
    <property type="nucleotide sequence ID" value="NZ_JAPKNF010000004.1"/>
</dbReference>
<proteinExistence type="predicted"/>
<dbReference type="Gene3D" id="3.90.550.10">
    <property type="entry name" value="Spore Coat Polysaccharide Biosynthesis Protein SpsA, Chain A"/>
    <property type="match status" value="1"/>
</dbReference>
<dbReference type="PANTHER" id="PTHR43685">
    <property type="entry name" value="GLYCOSYLTRANSFERASE"/>
    <property type="match status" value="1"/>
</dbReference>
<evidence type="ECO:0000313" key="2">
    <source>
        <dbReference type="EMBL" id="MDQ0518386.1"/>
    </source>
</evidence>
<dbReference type="InterPro" id="IPR029044">
    <property type="entry name" value="Nucleotide-diphossugar_trans"/>
</dbReference>
<feature type="domain" description="Glycosyltransferase 2-like" evidence="1">
    <location>
        <begin position="17"/>
        <end position="150"/>
    </location>
</feature>
<dbReference type="Pfam" id="PF00535">
    <property type="entry name" value="Glycos_transf_2"/>
    <property type="match status" value="1"/>
</dbReference>
<comment type="caution">
    <text evidence="2">The sequence shown here is derived from an EMBL/GenBank/DDBJ whole genome shotgun (WGS) entry which is preliminary data.</text>
</comment>
<accession>A0ABU0MBQ3</accession>
<dbReference type="InterPro" id="IPR050834">
    <property type="entry name" value="Glycosyltransf_2"/>
</dbReference>